<accession>A0A348HE12</accession>
<dbReference type="Proteomes" id="UP000267342">
    <property type="component" value="Chromosome"/>
</dbReference>
<sequence length="65" mass="6701">MVVRETAACAAAGVMAAFGECCDTGTLAIADVPSVTNAKDSIHTGREKARVIVKVLGLNTRQTLP</sequence>
<organism evidence="1 2">
    <name type="scientific">Zymobacter palmae</name>
    <dbReference type="NCBI Taxonomy" id="33074"/>
    <lineage>
        <taxon>Bacteria</taxon>
        <taxon>Pseudomonadati</taxon>
        <taxon>Pseudomonadota</taxon>
        <taxon>Gammaproteobacteria</taxon>
        <taxon>Oceanospirillales</taxon>
        <taxon>Halomonadaceae</taxon>
        <taxon>Zymobacter group</taxon>
        <taxon>Zymobacter</taxon>
    </lineage>
</organism>
<dbReference type="AlphaFoldDB" id="A0A348HE12"/>
<name>A0A348HE12_9GAMM</name>
<protein>
    <submittedName>
        <fullName evidence="1">Uncharacterized protein</fullName>
    </submittedName>
</protein>
<dbReference type="KEGG" id="zpl:ZBT109_1103"/>
<keyword evidence="2" id="KW-1185">Reference proteome</keyword>
<dbReference type="EMBL" id="AP018933">
    <property type="protein sequence ID" value="BBG29864.1"/>
    <property type="molecule type" value="Genomic_DNA"/>
</dbReference>
<evidence type="ECO:0000313" key="2">
    <source>
        <dbReference type="Proteomes" id="UP000267342"/>
    </source>
</evidence>
<reference evidence="1 2" key="1">
    <citation type="submission" date="2018-09" db="EMBL/GenBank/DDBJ databases">
        <title>Zymobacter palmae IAM14233 (=T109) whole genome analysis.</title>
        <authorList>
            <person name="Yanase H."/>
        </authorList>
    </citation>
    <scope>NUCLEOTIDE SEQUENCE [LARGE SCALE GENOMIC DNA]</scope>
    <source>
        <strain evidence="1 2">IAM14233</strain>
    </source>
</reference>
<evidence type="ECO:0000313" key="1">
    <source>
        <dbReference type="EMBL" id="BBG29864.1"/>
    </source>
</evidence>
<gene>
    <name evidence="1" type="ORF">ZBT109_1103</name>
</gene>
<proteinExistence type="predicted"/>